<dbReference type="STRING" id="1747903.ASR47_1007190"/>
<protein>
    <submittedName>
        <fullName evidence="1">Putative salt-induced outer membrane protein YdiY</fullName>
    </submittedName>
</protein>
<evidence type="ECO:0000313" key="1">
    <source>
        <dbReference type="EMBL" id="OBV38874.1"/>
    </source>
</evidence>
<evidence type="ECO:0000313" key="2">
    <source>
        <dbReference type="Proteomes" id="UP000092713"/>
    </source>
</evidence>
<dbReference type="EMBL" id="LOCQ01000056">
    <property type="protein sequence ID" value="OBV38874.1"/>
    <property type="molecule type" value="Genomic_DNA"/>
</dbReference>
<reference evidence="1 2" key="1">
    <citation type="submission" date="2016-04" db="EMBL/GenBank/DDBJ databases">
        <title>Draft genome sequence of Janthinobacterium psychrotolerans sp. nov., isolated from freshwater sediments in Denmark.</title>
        <authorList>
            <person name="Gong X."/>
            <person name="Skrivergaard S."/>
            <person name="Korsgaard B.S."/>
            <person name="Schreiber L."/>
            <person name="Marshall I.P."/>
            <person name="Finster K."/>
            <person name="Schramm A."/>
        </authorList>
    </citation>
    <scope>NUCLEOTIDE SEQUENCE [LARGE SCALE GENOMIC DNA]</scope>
    <source>
        <strain evidence="1 2">S3-2</strain>
    </source>
</reference>
<sequence length="279" mass="30209">MRSTLMGRARAGAPATHKHTAMKSISTLVLALALATAHAGAIAKDTKQSLLFDEIPIGSWSTSAELGAITTSGNTAGTSVTGKIDARQELDDWSNQYIFSGYFKEDKNTDDEGHRYRERSAERFSASGKAAYKLMSDNEKLFVLASHVNDRFGAYTKYSTLAVGHGSRWYQSDDKSVDVEVGPGYFSGTNDEGVSEHGLTIRGAAAMKWKVSQSAMFTQTVSVERGTSNTHSIAESALSAKINGTMQMKAAFSARNDTRVPDDKKNTDTQTSLTLVYSF</sequence>
<dbReference type="PATRIC" id="fig|1747903.4.peg.2435"/>
<dbReference type="InterPro" id="IPR007433">
    <property type="entry name" value="DUF481"/>
</dbReference>
<keyword evidence="2" id="KW-1185">Reference proteome</keyword>
<dbReference type="Pfam" id="PF04338">
    <property type="entry name" value="DUF481"/>
    <property type="match status" value="1"/>
</dbReference>
<proteinExistence type="predicted"/>
<gene>
    <name evidence="1" type="ORF">ASR47_1007190</name>
</gene>
<name>A0A1A7C1J4_9BURK</name>
<dbReference type="AlphaFoldDB" id="A0A1A7C1J4"/>
<organism evidence="1 2">
    <name type="scientific">Janthinobacterium psychrotolerans</name>
    <dbReference type="NCBI Taxonomy" id="1747903"/>
    <lineage>
        <taxon>Bacteria</taxon>
        <taxon>Pseudomonadati</taxon>
        <taxon>Pseudomonadota</taxon>
        <taxon>Betaproteobacteria</taxon>
        <taxon>Burkholderiales</taxon>
        <taxon>Oxalobacteraceae</taxon>
        <taxon>Janthinobacterium</taxon>
    </lineage>
</organism>
<accession>A0A1A7C1J4</accession>
<dbReference type="Proteomes" id="UP000092713">
    <property type="component" value="Unassembled WGS sequence"/>
</dbReference>
<comment type="caution">
    <text evidence="1">The sequence shown here is derived from an EMBL/GenBank/DDBJ whole genome shotgun (WGS) entry which is preliminary data.</text>
</comment>